<dbReference type="Pfam" id="PF00893">
    <property type="entry name" value="Multi_Drug_Res"/>
    <property type="match status" value="1"/>
</dbReference>
<evidence type="ECO:0000256" key="2">
    <source>
        <dbReference type="ARBA" id="ARBA00022448"/>
    </source>
</evidence>
<dbReference type="InterPro" id="IPR045324">
    <property type="entry name" value="Small_multidrug_res"/>
</dbReference>
<evidence type="ECO:0000256" key="8">
    <source>
        <dbReference type="SAM" id="Phobius"/>
    </source>
</evidence>
<dbReference type="Proteomes" id="UP000198863">
    <property type="component" value="Unassembled WGS sequence"/>
</dbReference>
<dbReference type="PANTHER" id="PTHR30561">
    <property type="entry name" value="SMR FAMILY PROTON-DEPENDENT DRUG EFFLUX TRANSPORTER SUGE"/>
    <property type="match status" value="1"/>
</dbReference>
<dbReference type="GO" id="GO:0022857">
    <property type="term" value="F:transmembrane transporter activity"/>
    <property type="evidence" value="ECO:0007669"/>
    <property type="project" value="InterPro"/>
</dbReference>
<keyword evidence="5 8" id="KW-1133">Transmembrane helix</keyword>
<dbReference type="InterPro" id="IPR037185">
    <property type="entry name" value="EmrE-like"/>
</dbReference>
<dbReference type="FunFam" id="1.10.3730.20:FF:000001">
    <property type="entry name" value="Quaternary ammonium compound resistance transporter SugE"/>
    <property type="match status" value="1"/>
</dbReference>
<protein>
    <submittedName>
        <fullName evidence="9">Small multidrug resistance pump</fullName>
    </submittedName>
</protein>
<dbReference type="SUPFAM" id="SSF103481">
    <property type="entry name" value="Multidrug resistance efflux transporter EmrE"/>
    <property type="match status" value="1"/>
</dbReference>
<name>A0A1G7US65_9ACTN</name>
<evidence type="ECO:0000256" key="4">
    <source>
        <dbReference type="ARBA" id="ARBA00022692"/>
    </source>
</evidence>
<comment type="similarity">
    <text evidence="7">Belongs to the drug/metabolite transporter (DMT) superfamily. Small multidrug resistance (SMR) (TC 2.A.7.1) family.</text>
</comment>
<dbReference type="InterPro" id="IPR000390">
    <property type="entry name" value="Small_drug/metabolite_transptr"/>
</dbReference>
<keyword evidence="4 7" id="KW-0812">Transmembrane</keyword>
<keyword evidence="3" id="KW-1003">Cell membrane</keyword>
<evidence type="ECO:0000256" key="3">
    <source>
        <dbReference type="ARBA" id="ARBA00022475"/>
    </source>
</evidence>
<accession>A0A1G7US65</accession>
<keyword evidence="6 8" id="KW-0472">Membrane</keyword>
<evidence type="ECO:0000256" key="1">
    <source>
        <dbReference type="ARBA" id="ARBA00004651"/>
    </source>
</evidence>
<dbReference type="EMBL" id="FNCF01000004">
    <property type="protein sequence ID" value="SDG50455.1"/>
    <property type="molecule type" value="Genomic_DNA"/>
</dbReference>
<dbReference type="Gene3D" id="1.10.3730.20">
    <property type="match status" value="1"/>
</dbReference>
<gene>
    <name evidence="9" type="ORF">SAMN05660324_2753</name>
</gene>
<keyword evidence="2" id="KW-0813">Transport</keyword>
<dbReference type="RefSeq" id="WP_091063707.1">
    <property type="nucleotide sequence ID" value="NZ_FNCF01000004.1"/>
</dbReference>
<keyword evidence="10" id="KW-1185">Reference proteome</keyword>
<proteinExistence type="inferred from homology"/>
<feature type="transmembrane region" description="Helical" evidence="8">
    <location>
        <begin position="84"/>
        <end position="102"/>
    </location>
</feature>
<organism evidence="9 10">
    <name type="scientific">Klenkia brasiliensis</name>
    <dbReference type="NCBI Taxonomy" id="333142"/>
    <lineage>
        <taxon>Bacteria</taxon>
        <taxon>Bacillati</taxon>
        <taxon>Actinomycetota</taxon>
        <taxon>Actinomycetes</taxon>
        <taxon>Geodermatophilales</taxon>
        <taxon>Geodermatophilaceae</taxon>
        <taxon>Klenkia</taxon>
    </lineage>
</organism>
<feature type="transmembrane region" description="Helical" evidence="8">
    <location>
        <begin position="58"/>
        <end position="78"/>
    </location>
</feature>
<feature type="transmembrane region" description="Helical" evidence="8">
    <location>
        <begin position="26"/>
        <end position="46"/>
    </location>
</feature>
<evidence type="ECO:0000256" key="6">
    <source>
        <dbReference type="ARBA" id="ARBA00023136"/>
    </source>
</evidence>
<dbReference type="AlphaFoldDB" id="A0A1G7US65"/>
<comment type="subcellular location">
    <subcellularLocation>
        <location evidence="1 7">Cell membrane</location>
        <topology evidence="1 7">Multi-pass membrane protein</topology>
    </subcellularLocation>
</comment>
<dbReference type="OrthoDB" id="21828at2"/>
<dbReference type="GO" id="GO:0005886">
    <property type="term" value="C:plasma membrane"/>
    <property type="evidence" value="ECO:0007669"/>
    <property type="project" value="UniProtKB-SubCell"/>
</dbReference>
<evidence type="ECO:0000256" key="5">
    <source>
        <dbReference type="ARBA" id="ARBA00022989"/>
    </source>
</evidence>
<evidence type="ECO:0000256" key="7">
    <source>
        <dbReference type="RuleBase" id="RU003942"/>
    </source>
</evidence>
<dbReference type="PANTHER" id="PTHR30561:SF1">
    <property type="entry name" value="MULTIDRUG TRANSPORTER EMRE"/>
    <property type="match status" value="1"/>
</dbReference>
<evidence type="ECO:0000313" key="9">
    <source>
        <dbReference type="EMBL" id="SDG50455.1"/>
    </source>
</evidence>
<reference evidence="10" key="1">
    <citation type="submission" date="2016-10" db="EMBL/GenBank/DDBJ databases">
        <authorList>
            <person name="Varghese N."/>
            <person name="Submissions S."/>
        </authorList>
    </citation>
    <scope>NUCLEOTIDE SEQUENCE [LARGE SCALE GENOMIC DNA]</scope>
    <source>
        <strain evidence="10">DSM 44526</strain>
    </source>
</reference>
<sequence length="114" mass="11438">MPYVLLAGAIAAEVAATSLLPRTLGFTRPGVSVLVVLGYAASFFLLSQVVKTVPVGIAYALWSAVGTLAVVSIGAVFLDQQVTGWQVAGILLVVVGVVLLNLGGPTVGHGPPAG</sequence>
<evidence type="ECO:0000313" key="10">
    <source>
        <dbReference type="Proteomes" id="UP000198863"/>
    </source>
</evidence>